<evidence type="ECO:0000256" key="2">
    <source>
        <dbReference type="ARBA" id="ARBA00022621"/>
    </source>
</evidence>
<keyword evidence="3" id="KW-0479">Metal-binding</keyword>
<evidence type="ECO:0000259" key="6">
    <source>
        <dbReference type="PROSITE" id="PS01033"/>
    </source>
</evidence>
<keyword evidence="4" id="KW-0408">Iron</keyword>
<name>A0A1H3TY46_9ACTN</name>
<dbReference type="SUPFAM" id="SSF46458">
    <property type="entry name" value="Globin-like"/>
    <property type="match status" value="1"/>
</dbReference>
<dbReference type="GO" id="GO:0020037">
    <property type="term" value="F:heme binding"/>
    <property type="evidence" value="ECO:0007669"/>
    <property type="project" value="InterPro"/>
</dbReference>
<evidence type="ECO:0000313" key="7">
    <source>
        <dbReference type="EMBL" id="SDZ55008.1"/>
    </source>
</evidence>
<sequence length="150" mass="15991">MTEETSSSHQADAKLLNASLEVVADRADALIASFYDRLFTEYPAVRPMFPASMDAQHDKLLGAIIALVTNYENPEALRPTLLALGAKHDGWGVQPAHYTAVAGCLLATLREYAGDAFTPEVEGAWVRAYTFAAGTMMQGAAVTAAETQAA</sequence>
<dbReference type="EMBL" id="FNQB01000003">
    <property type="protein sequence ID" value="SDZ55008.1"/>
    <property type="molecule type" value="Genomic_DNA"/>
</dbReference>
<dbReference type="GO" id="GO:0005344">
    <property type="term" value="F:oxygen carrier activity"/>
    <property type="evidence" value="ECO:0007669"/>
    <property type="project" value="UniProtKB-KW"/>
</dbReference>
<dbReference type="Proteomes" id="UP000199632">
    <property type="component" value="Unassembled WGS sequence"/>
</dbReference>
<comment type="similarity">
    <text evidence="5">Belongs to the globin family.</text>
</comment>
<evidence type="ECO:0000256" key="4">
    <source>
        <dbReference type="ARBA" id="ARBA00023004"/>
    </source>
</evidence>
<dbReference type="GO" id="GO:0071949">
    <property type="term" value="F:FAD binding"/>
    <property type="evidence" value="ECO:0007669"/>
    <property type="project" value="TreeGrafter"/>
</dbReference>
<dbReference type="InterPro" id="IPR009050">
    <property type="entry name" value="Globin-like_sf"/>
</dbReference>
<evidence type="ECO:0000256" key="1">
    <source>
        <dbReference type="ARBA" id="ARBA00022617"/>
    </source>
</evidence>
<keyword evidence="8" id="KW-1185">Reference proteome</keyword>
<dbReference type="OrthoDB" id="3213438at2"/>
<organism evidence="7 8">
    <name type="scientific">Asanoa ishikariensis</name>
    <dbReference type="NCBI Taxonomy" id="137265"/>
    <lineage>
        <taxon>Bacteria</taxon>
        <taxon>Bacillati</taxon>
        <taxon>Actinomycetota</taxon>
        <taxon>Actinomycetes</taxon>
        <taxon>Micromonosporales</taxon>
        <taxon>Micromonosporaceae</taxon>
        <taxon>Asanoa</taxon>
    </lineage>
</organism>
<dbReference type="STRING" id="137265.SAMN05421684_6567"/>
<dbReference type="GO" id="GO:0046210">
    <property type="term" value="P:nitric oxide catabolic process"/>
    <property type="evidence" value="ECO:0007669"/>
    <property type="project" value="TreeGrafter"/>
</dbReference>
<dbReference type="PANTHER" id="PTHR43396">
    <property type="entry name" value="FLAVOHEMOPROTEIN"/>
    <property type="match status" value="1"/>
</dbReference>
<dbReference type="InterPro" id="IPR000971">
    <property type="entry name" value="Globin"/>
</dbReference>
<dbReference type="RefSeq" id="WP_090800410.1">
    <property type="nucleotide sequence ID" value="NZ_BOND01000024.1"/>
</dbReference>
<proteinExistence type="inferred from homology"/>
<gene>
    <name evidence="7" type="ORF">SAMN05421684_6567</name>
</gene>
<dbReference type="PROSITE" id="PS01033">
    <property type="entry name" value="GLOBIN"/>
    <property type="match status" value="1"/>
</dbReference>
<keyword evidence="2 5" id="KW-0561">Oxygen transport</keyword>
<dbReference type="PANTHER" id="PTHR43396:SF3">
    <property type="entry name" value="FLAVOHEMOPROTEIN"/>
    <property type="match status" value="1"/>
</dbReference>
<dbReference type="GO" id="GO:0071500">
    <property type="term" value="P:cellular response to nitrosative stress"/>
    <property type="evidence" value="ECO:0007669"/>
    <property type="project" value="TreeGrafter"/>
</dbReference>
<reference evidence="8" key="1">
    <citation type="submission" date="2016-10" db="EMBL/GenBank/DDBJ databases">
        <authorList>
            <person name="Varghese N."/>
            <person name="Submissions S."/>
        </authorList>
    </citation>
    <scope>NUCLEOTIDE SEQUENCE [LARGE SCALE GENOMIC DNA]</scope>
    <source>
        <strain evidence="8">DSM 44718</strain>
    </source>
</reference>
<dbReference type="Gene3D" id="1.10.490.10">
    <property type="entry name" value="Globins"/>
    <property type="match status" value="1"/>
</dbReference>
<keyword evidence="1 5" id="KW-0349">Heme</keyword>
<evidence type="ECO:0000256" key="3">
    <source>
        <dbReference type="ARBA" id="ARBA00022723"/>
    </source>
</evidence>
<dbReference type="GO" id="GO:0019825">
    <property type="term" value="F:oxygen binding"/>
    <property type="evidence" value="ECO:0007669"/>
    <property type="project" value="InterPro"/>
</dbReference>
<dbReference type="GO" id="GO:0008941">
    <property type="term" value="F:nitric oxide dioxygenase NAD(P)H activity"/>
    <property type="evidence" value="ECO:0007669"/>
    <property type="project" value="TreeGrafter"/>
</dbReference>
<dbReference type="GO" id="GO:0046872">
    <property type="term" value="F:metal ion binding"/>
    <property type="evidence" value="ECO:0007669"/>
    <property type="project" value="UniProtKB-KW"/>
</dbReference>
<dbReference type="InterPro" id="IPR012292">
    <property type="entry name" value="Globin/Proto"/>
</dbReference>
<protein>
    <submittedName>
        <fullName evidence="7">Methyl-accepting chemotaxis protein</fullName>
    </submittedName>
</protein>
<evidence type="ECO:0000313" key="8">
    <source>
        <dbReference type="Proteomes" id="UP000199632"/>
    </source>
</evidence>
<feature type="domain" description="Globin" evidence="6">
    <location>
        <begin position="5"/>
        <end position="141"/>
    </location>
</feature>
<accession>A0A1H3TY46</accession>
<dbReference type="AlphaFoldDB" id="A0A1H3TY46"/>
<evidence type="ECO:0000256" key="5">
    <source>
        <dbReference type="RuleBase" id="RU000356"/>
    </source>
</evidence>
<keyword evidence="5" id="KW-0813">Transport</keyword>
<dbReference type="Pfam" id="PF00042">
    <property type="entry name" value="Globin"/>
    <property type="match status" value="1"/>
</dbReference>